<name>A0A0W8E5J5_9ZZZZ</name>
<dbReference type="SUPFAM" id="SSF51261">
    <property type="entry name" value="Duplicated hybrid motif"/>
    <property type="match status" value="1"/>
</dbReference>
<evidence type="ECO:0000256" key="1">
    <source>
        <dbReference type="ARBA" id="ARBA00022729"/>
    </source>
</evidence>
<evidence type="ECO:0000256" key="3">
    <source>
        <dbReference type="SAM" id="Phobius"/>
    </source>
</evidence>
<dbReference type="CDD" id="cd12797">
    <property type="entry name" value="M23_peptidase"/>
    <property type="match status" value="1"/>
</dbReference>
<dbReference type="AlphaFoldDB" id="A0A0W8E5J5"/>
<feature type="domain" description="M23ase beta-sheet core" evidence="4">
    <location>
        <begin position="297"/>
        <end position="391"/>
    </location>
</feature>
<dbReference type="FunFam" id="2.70.70.10:FF:000006">
    <property type="entry name" value="M23 family peptidase"/>
    <property type="match status" value="1"/>
</dbReference>
<comment type="caution">
    <text evidence="6">The sequence shown here is derived from an EMBL/GenBank/DDBJ whole genome shotgun (WGS) entry which is preliminary data.</text>
</comment>
<dbReference type="Pfam" id="PF01551">
    <property type="entry name" value="Peptidase_M23"/>
    <property type="match status" value="1"/>
</dbReference>
<keyword evidence="3" id="KW-1133">Transmembrane helix</keyword>
<keyword evidence="3" id="KW-0472">Membrane</keyword>
<evidence type="ECO:0000259" key="4">
    <source>
        <dbReference type="Pfam" id="PF01551"/>
    </source>
</evidence>
<dbReference type="InterPro" id="IPR011055">
    <property type="entry name" value="Dup_hybrid_motif"/>
</dbReference>
<dbReference type="PANTHER" id="PTHR21666:SF289">
    <property type="entry name" value="L-ALA--D-GLU ENDOPEPTIDASE"/>
    <property type="match status" value="1"/>
</dbReference>
<dbReference type="Gene3D" id="6.10.250.3150">
    <property type="match status" value="1"/>
</dbReference>
<dbReference type="InterPro" id="IPR016047">
    <property type="entry name" value="M23ase_b-sheet_dom"/>
</dbReference>
<protein>
    <submittedName>
        <fullName evidence="6">Membrane protein</fullName>
    </submittedName>
</protein>
<dbReference type="Gene3D" id="2.70.70.10">
    <property type="entry name" value="Glucose Permease (Domain IIA)"/>
    <property type="match status" value="1"/>
</dbReference>
<dbReference type="EMBL" id="LNQE01001866">
    <property type="protein sequence ID" value="KUG03861.1"/>
    <property type="molecule type" value="Genomic_DNA"/>
</dbReference>
<sequence length="396" mass="44833">MLEDVGSPHKKSVKNRSGNVKAYKRLAALMITLCFMITAIIPVYADDIEETQRKLQDVSRKIEAQKDNISQVKKQETSIMGQLQNLEQSIADKEQEIKTLAFRIGELEKDISKTEEEIRVSEEELQVQIDYLCERLVYMYEDGMDVSYLEVLFSATNIKDFLTRYDLLQYVVQQDMDLIDSINKHKRALDIKKSDLEIQQRELVSMREVQESQRSELAAQSSQKQELLDNVRLEKSSYEKALEELERTSRELEELIRRSQTGEKLGTGIYTWPTPGYSTITSPYGMRYHPILKTRKLHTGVDIGAPSGAKIVAADTGKVIYVGWQGGYGQTIIVDHGAGMSTLYAHQSKFAVSSGETVVKGQVIGYVGSTGWSTGPHLHFEVRINGNCTDPMGYIR</sequence>
<gene>
    <name evidence="6" type="ORF">ASZ90_018758</name>
</gene>
<keyword evidence="1" id="KW-0732">Signal</keyword>
<evidence type="ECO:0000313" key="6">
    <source>
        <dbReference type="EMBL" id="KUG03861.1"/>
    </source>
</evidence>
<keyword evidence="2" id="KW-0175">Coiled coil</keyword>
<evidence type="ECO:0000259" key="5">
    <source>
        <dbReference type="Pfam" id="PF24568"/>
    </source>
</evidence>
<reference evidence="6" key="1">
    <citation type="journal article" date="2015" name="Proc. Natl. Acad. Sci. U.S.A.">
        <title>Networks of energetic and metabolic interactions define dynamics in microbial communities.</title>
        <authorList>
            <person name="Embree M."/>
            <person name="Liu J.K."/>
            <person name="Al-Bassam M.M."/>
            <person name="Zengler K."/>
        </authorList>
    </citation>
    <scope>NUCLEOTIDE SEQUENCE</scope>
</reference>
<feature type="coiled-coil region" evidence="2">
    <location>
        <begin position="182"/>
        <end position="265"/>
    </location>
</feature>
<dbReference type="Pfam" id="PF24568">
    <property type="entry name" value="CC_PcsB"/>
    <property type="match status" value="1"/>
</dbReference>
<proteinExistence type="predicted"/>
<feature type="domain" description="Peptidoglycan hydrolase PcsB coiled-coil" evidence="5">
    <location>
        <begin position="121"/>
        <end position="190"/>
    </location>
</feature>
<organism evidence="6">
    <name type="scientific">hydrocarbon metagenome</name>
    <dbReference type="NCBI Taxonomy" id="938273"/>
    <lineage>
        <taxon>unclassified sequences</taxon>
        <taxon>metagenomes</taxon>
        <taxon>ecological metagenomes</taxon>
    </lineage>
</organism>
<accession>A0A0W8E5J5</accession>
<feature type="coiled-coil region" evidence="2">
    <location>
        <begin position="45"/>
        <end position="124"/>
    </location>
</feature>
<dbReference type="GO" id="GO:0004222">
    <property type="term" value="F:metalloendopeptidase activity"/>
    <property type="evidence" value="ECO:0007669"/>
    <property type="project" value="TreeGrafter"/>
</dbReference>
<keyword evidence="3" id="KW-0812">Transmembrane</keyword>
<feature type="transmembrane region" description="Helical" evidence="3">
    <location>
        <begin position="26"/>
        <end position="45"/>
    </location>
</feature>
<evidence type="ECO:0000256" key="2">
    <source>
        <dbReference type="SAM" id="Coils"/>
    </source>
</evidence>
<dbReference type="SUPFAM" id="SSF57997">
    <property type="entry name" value="Tropomyosin"/>
    <property type="match status" value="1"/>
</dbReference>
<dbReference type="InterPro" id="IPR050570">
    <property type="entry name" value="Cell_wall_metabolism_enzyme"/>
</dbReference>
<dbReference type="InterPro" id="IPR057309">
    <property type="entry name" value="PcsB_CC"/>
</dbReference>
<dbReference type="PANTHER" id="PTHR21666">
    <property type="entry name" value="PEPTIDASE-RELATED"/>
    <property type="match status" value="1"/>
</dbReference>